<keyword evidence="1" id="KW-0732">Signal</keyword>
<feature type="signal peptide" evidence="1">
    <location>
        <begin position="1"/>
        <end position="25"/>
    </location>
</feature>
<gene>
    <name evidence="2" type="ORF">CHIRRI_LOCUS12844</name>
</gene>
<evidence type="ECO:0000256" key="1">
    <source>
        <dbReference type="SAM" id="SignalP"/>
    </source>
</evidence>
<protein>
    <submittedName>
        <fullName evidence="2">Uncharacterized protein</fullName>
    </submittedName>
</protein>
<dbReference type="Proteomes" id="UP001153620">
    <property type="component" value="Chromosome 4"/>
</dbReference>
<name>A0A9N9S793_9DIPT</name>
<feature type="chain" id="PRO_5040505149" evidence="1">
    <location>
        <begin position="26"/>
        <end position="114"/>
    </location>
</feature>
<organism evidence="2 3">
    <name type="scientific">Chironomus riparius</name>
    <dbReference type="NCBI Taxonomy" id="315576"/>
    <lineage>
        <taxon>Eukaryota</taxon>
        <taxon>Metazoa</taxon>
        <taxon>Ecdysozoa</taxon>
        <taxon>Arthropoda</taxon>
        <taxon>Hexapoda</taxon>
        <taxon>Insecta</taxon>
        <taxon>Pterygota</taxon>
        <taxon>Neoptera</taxon>
        <taxon>Endopterygota</taxon>
        <taxon>Diptera</taxon>
        <taxon>Nematocera</taxon>
        <taxon>Chironomoidea</taxon>
        <taxon>Chironomidae</taxon>
        <taxon>Chironominae</taxon>
        <taxon>Chironomus</taxon>
    </lineage>
</organism>
<dbReference type="AlphaFoldDB" id="A0A9N9S793"/>
<keyword evidence="3" id="KW-1185">Reference proteome</keyword>
<proteinExistence type="predicted"/>
<evidence type="ECO:0000313" key="3">
    <source>
        <dbReference type="Proteomes" id="UP001153620"/>
    </source>
</evidence>
<reference evidence="2" key="2">
    <citation type="submission" date="2022-10" db="EMBL/GenBank/DDBJ databases">
        <authorList>
            <consortium name="ENA_rothamsted_submissions"/>
            <consortium name="culmorum"/>
            <person name="King R."/>
        </authorList>
    </citation>
    <scope>NUCLEOTIDE SEQUENCE</scope>
</reference>
<accession>A0A9N9S793</accession>
<reference evidence="2" key="1">
    <citation type="submission" date="2022-01" db="EMBL/GenBank/DDBJ databases">
        <authorList>
            <person name="King R."/>
        </authorList>
    </citation>
    <scope>NUCLEOTIDE SEQUENCE</scope>
</reference>
<dbReference type="EMBL" id="OU895880">
    <property type="protein sequence ID" value="CAG9810027.1"/>
    <property type="molecule type" value="Genomic_DNA"/>
</dbReference>
<evidence type="ECO:0000313" key="2">
    <source>
        <dbReference type="EMBL" id="CAG9810027.1"/>
    </source>
</evidence>
<sequence length="114" mass="12714">MQGKILNTILILSLAIFANIDVAQAGSSPHDVCEIYVDTFSIIYNQSLTTLAQSFQDANHSMHSVNVYLPREYYLDQLNMILFSWIDENSPTLQAAYESAASLTGTTSDYIQID</sequence>